<gene>
    <name evidence="2" type="ORF">SAMN06296241_0184</name>
</gene>
<accession>A0A285X030</accession>
<dbReference type="Pfam" id="PF13715">
    <property type="entry name" value="CarbopepD_reg_2"/>
    <property type="match status" value="1"/>
</dbReference>
<evidence type="ECO:0000313" key="2">
    <source>
        <dbReference type="EMBL" id="SOC78672.1"/>
    </source>
</evidence>
<dbReference type="AlphaFoldDB" id="A0A285X030"/>
<name>A0A285X030_9FLAO</name>
<protein>
    <submittedName>
        <fullName evidence="2">CarboxypepD_reg-like domain-containing protein</fullName>
    </submittedName>
</protein>
<evidence type="ECO:0000256" key="1">
    <source>
        <dbReference type="SAM" id="SignalP"/>
    </source>
</evidence>
<keyword evidence="1" id="KW-0732">Signal</keyword>
<organism evidence="2 3">
    <name type="scientific">Salinimicrobium sediminis</name>
    <dbReference type="NCBI Taxonomy" id="1343891"/>
    <lineage>
        <taxon>Bacteria</taxon>
        <taxon>Pseudomonadati</taxon>
        <taxon>Bacteroidota</taxon>
        <taxon>Flavobacteriia</taxon>
        <taxon>Flavobacteriales</taxon>
        <taxon>Flavobacteriaceae</taxon>
        <taxon>Salinimicrobium</taxon>
    </lineage>
</organism>
<feature type="signal peptide" evidence="1">
    <location>
        <begin position="1"/>
        <end position="17"/>
    </location>
</feature>
<proteinExistence type="predicted"/>
<feature type="chain" id="PRO_5013080677" evidence="1">
    <location>
        <begin position="18"/>
        <end position="268"/>
    </location>
</feature>
<dbReference type="Proteomes" id="UP000219193">
    <property type="component" value="Unassembled WGS sequence"/>
</dbReference>
<dbReference type="SUPFAM" id="SSF49464">
    <property type="entry name" value="Carboxypeptidase regulatory domain-like"/>
    <property type="match status" value="1"/>
</dbReference>
<evidence type="ECO:0000313" key="3">
    <source>
        <dbReference type="Proteomes" id="UP000219193"/>
    </source>
</evidence>
<dbReference type="EMBL" id="OCMF01000001">
    <property type="protein sequence ID" value="SOC78672.1"/>
    <property type="molecule type" value="Genomic_DNA"/>
</dbReference>
<reference evidence="3" key="1">
    <citation type="submission" date="2017-09" db="EMBL/GenBank/DDBJ databases">
        <authorList>
            <person name="Varghese N."/>
            <person name="Submissions S."/>
        </authorList>
    </citation>
    <scope>NUCLEOTIDE SEQUENCE [LARGE SCALE GENOMIC DNA]</scope>
    <source>
        <strain evidence="3">CGMCC 1.12641</strain>
    </source>
</reference>
<dbReference type="OrthoDB" id="1436952at2"/>
<keyword evidence="3" id="KW-1185">Reference proteome</keyword>
<sequence length="268" mass="29838">MKNLLLLIFLIITTCSAAQSFGEVEIEGTIKVPAEADLQGITIYNKNSGKGSVSSEKGNFSIYAKLNDSLYFSALQYKDLLFVIDEQTLKSRTLNVEIIENINDLPEVVVKPHELTGNLDVDAGNIETIKLDLPSMTAASINDYEYEWRQDGQSAVTNVGMPGPGLTNGADPLAIIGGIVGMIFPPKKAKERPPSPLNQRGMINLEKEIRSRYDNEFFEEVLDIQIRQISNFITYLNALGFPSRLLDKEKEMDLIEFLLEQSAKFNAK</sequence>
<dbReference type="InterPro" id="IPR008969">
    <property type="entry name" value="CarboxyPept-like_regulatory"/>
</dbReference>
<dbReference type="RefSeq" id="WP_097054476.1">
    <property type="nucleotide sequence ID" value="NZ_OCMF01000001.1"/>
</dbReference>